<evidence type="ECO:0000313" key="1">
    <source>
        <dbReference type="EMBL" id="GLK48432.1"/>
    </source>
</evidence>
<name>A0ABQ5T8E0_9CAUL</name>
<protein>
    <recommendedName>
        <fullName evidence="3">DUF2171 domain-containing protein</fullName>
    </recommendedName>
</protein>
<dbReference type="Proteomes" id="UP001143509">
    <property type="component" value="Unassembled WGS sequence"/>
</dbReference>
<reference evidence="1" key="1">
    <citation type="journal article" date="2014" name="Int. J. Syst. Evol. Microbiol.">
        <title>Complete genome of a new Firmicutes species belonging to the dominant human colonic microbiota ('Ruminococcus bicirculans') reveals two chromosomes and a selective capacity to utilize plant glucans.</title>
        <authorList>
            <consortium name="NISC Comparative Sequencing Program"/>
            <person name="Wegmann U."/>
            <person name="Louis P."/>
            <person name="Goesmann A."/>
            <person name="Henrissat B."/>
            <person name="Duncan S.H."/>
            <person name="Flint H.J."/>
        </authorList>
    </citation>
    <scope>NUCLEOTIDE SEQUENCE</scope>
    <source>
        <strain evidence="1">VKM B-1499</strain>
    </source>
</reference>
<gene>
    <name evidence="1" type="ORF">GCM10017620_14050</name>
</gene>
<dbReference type="EMBL" id="BSFD01000002">
    <property type="protein sequence ID" value="GLK48432.1"/>
    <property type="molecule type" value="Genomic_DNA"/>
</dbReference>
<evidence type="ECO:0008006" key="3">
    <source>
        <dbReference type="Google" id="ProtNLM"/>
    </source>
</evidence>
<organism evidence="1 2">
    <name type="scientific">Brevundimonas intermedia</name>
    <dbReference type="NCBI Taxonomy" id="74315"/>
    <lineage>
        <taxon>Bacteria</taxon>
        <taxon>Pseudomonadati</taxon>
        <taxon>Pseudomonadota</taxon>
        <taxon>Alphaproteobacteria</taxon>
        <taxon>Caulobacterales</taxon>
        <taxon>Caulobacteraceae</taxon>
        <taxon>Brevundimonas</taxon>
    </lineage>
</organism>
<reference evidence="1" key="2">
    <citation type="submission" date="2023-01" db="EMBL/GenBank/DDBJ databases">
        <authorList>
            <person name="Sun Q."/>
            <person name="Evtushenko L."/>
        </authorList>
    </citation>
    <scope>NUCLEOTIDE SEQUENCE</scope>
    <source>
        <strain evidence="1">VKM B-1499</strain>
    </source>
</reference>
<dbReference type="RefSeq" id="WP_271164656.1">
    <property type="nucleotide sequence ID" value="NZ_BSFD01000002.1"/>
</dbReference>
<evidence type="ECO:0000313" key="2">
    <source>
        <dbReference type="Proteomes" id="UP001143509"/>
    </source>
</evidence>
<sequence length="84" mass="9325">MAAKLEDALVNYSDGTPLKVGDVVGLGEDRNGVVVCSIDDDAYTDRFTKDDWSHLGRGVMIEFPMWGLIHYEEPEPDLELVARA</sequence>
<keyword evidence="2" id="KW-1185">Reference proteome</keyword>
<comment type="caution">
    <text evidence="1">The sequence shown here is derived from an EMBL/GenBank/DDBJ whole genome shotgun (WGS) entry which is preliminary data.</text>
</comment>
<accession>A0ABQ5T8E0</accession>
<proteinExistence type="predicted"/>